<name>A0A327R170_9BACT</name>
<feature type="signal peptide" evidence="1">
    <location>
        <begin position="1"/>
        <end position="22"/>
    </location>
</feature>
<evidence type="ECO:0008006" key="4">
    <source>
        <dbReference type="Google" id="ProtNLM"/>
    </source>
</evidence>
<evidence type="ECO:0000313" key="3">
    <source>
        <dbReference type="Proteomes" id="UP000249547"/>
    </source>
</evidence>
<dbReference type="EMBL" id="QLLL01000001">
    <property type="protein sequence ID" value="RAJ10626.1"/>
    <property type="molecule type" value="Genomic_DNA"/>
</dbReference>
<accession>A0A327R170</accession>
<proteinExistence type="predicted"/>
<evidence type="ECO:0000313" key="2">
    <source>
        <dbReference type="EMBL" id="RAJ10626.1"/>
    </source>
</evidence>
<comment type="caution">
    <text evidence="2">The sequence shown here is derived from an EMBL/GenBank/DDBJ whole genome shotgun (WGS) entry which is preliminary data.</text>
</comment>
<sequence>MKRFKLFTLTMALTFAAFTSFAQTADEVVSKHIEAMGGLDKLNGIKSLYAEGSLEVQGMEIPFKQWILHDKGMRMDMEVMGTANSQVVTTTGGWMYMPVQGMSEPKELTAEEAKAGQGQLDLKGELVDYKTRGIKVDLKGKETIDGVELYNLLVTKPNGETSNIYIDTKTNLINRKAEKKNIQGQDVDIVIVFGDYKKGPEGIMTPTTLEQPAMGVNIKINKYAYNGADVTETLFNKPAGK</sequence>
<keyword evidence="1" id="KW-0732">Signal</keyword>
<dbReference type="OrthoDB" id="128937at2"/>
<organism evidence="2 3">
    <name type="scientific">Chitinophaga skermanii</name>
    <dbReference type="NCBI Taxonomy" id="331697"/>
    <lineage>
        <taxon>Bacteria</taxon>
        <taxon>Pseudomonadati</taxon>
        <taxon>Bacteroidota</taxon>
        <taxon>Chitinophagia</taxon>
        <taxon>Chitinophagales</taxon>
        <taxon>Chitinophagaceae</taxon>
        <taxon>Chitinophaga</taxon>
    </lineage>
</organism>
<protein>
    <recommendedName>
        <fullName evidence="4">Outer membrane lipoprotein-sorting protein</fullName>
    </recommendedName>
</protein>
<dbReference type="RefSeq" id="WP_111595762.1">
    <property type="nucleotide sequence ID" value="NZ_QLLL01000001.1"/>
</dbReference>
<dbReference type="AlphaFoldDB" id="A0A327R170"/>
<reference evidence="2 3" key="1">
    <citation type="submission" date="2018-06" db="EMBL/GenBank/DDBJ databases">
        <title>Genomic Encyclopedia of Archaeal and Bacterial Type Strains, Phase II (KMG-II): from individual species to whole genera.</title>
        <authorList>
            <person name="Goeker M."/>
        </authorList>
    </citation>
    <scope>NUCLEOTIDE SEQUENCE [LARGE SCALE GENOMIC DNA]</scope>
    <source>
        <strain evidence="2 3">DSM 23857</strain>
    </source>
</reference>
<keyword evidence="3" id="KW-1185">Reference proteome</keyword>
<dbReference type="Proteomes" id="UP000249547">
    <property type="component" value="Unassembled WGS sequence"/>
</dbReference>
<evidence type="ECO:0000256" key="1">
    <source>
        <dbReference type="SAM" id="SignalP"/>
    </source>
</evidence>
<feature type="chain" id="PRO_5016455964" description="Outer membrane lipoprotein-sorting protein" evidence="1">
    <location>
        <begin position="23"/>
        <end position="241"/>
    </location>
</feature>
<gene>
    <name evidence="2" type="ORF">LX64_00231</name>
</gene>